<organism evidence="1 2">
    <name type="scientific">Vespula germanica</name>
    <name type="common">German yellow jacket</name>
    <name type="synonym">Paravespula germanica</name>
    <dbReference type="NCBI Taxonomy" id="30212"/>
    <lineage>
        <taxon>Eukaryota</taxon>
        <taxon>Metazoa</taxon>
        <taxon>Ecdysozoa</taxon>
        <taxon>Arthropoda</taxon>
        <taxon>Hexapoda</taxon>
        <taxon>Insecta</taxon>
        <taxon>Pterygota</taxon>
        <taxon>Neoptera</taxon>
        <taxon>Endopterygota</taxon>
        <taxon>Hymenoptera</taxon>
        <taxon>Apocrita</taxon>
        <taxon>Aculeata</taxon>
        <taxon>Vespoidea</taxon>
        <taxon>Vespidae</taxon>
        <taxon>Vespinae</taxon>
        <taxon>Vespula</taxon>
    </lineage>
</organism>
<evidence type="ECO:0000313" key="1">
    <source>
        <dbReference type="EMBL" id="KAF7403538.1"/>
    </source>
</evidence>
<proteinExistence type="predicted"/>
<accession>A0A834KB89</accession>
<gene>
    <name evidence="1" type="ORF">HZH68_006332</name>
</gene>
<keyword evidence="2" id="KW-1185">Reference proteome</keyword>
<dbReference type="Proteomes" id="UP000617340">
    <property type="component" value="Unassembled WGS sequence"/>
</dbReference>
<protein>
    <submittedName>
        <fullName evidence="1">Uncharacterized protein</fullName>
    </submittedName>
</protein>
<evidence type="ECO:0000313" key="2">
    <source>
        <dbReference type="Proteomes" id="UP000617340"/>
    </source>
</evidence>
<reference evidence="1" key="1">
    <citation type="journal article" date="2020" name="G3 (Bethesda)">
        <title>High-Quality Assemblies for Three Invasive Social Wasps from the &lt;i&gt;Vespula&lt;/i&gt; Genus.</title>
        <authorList>
            <person name="Harrop T.W.R."/>
            <person name="Guhlin J."/>
            <person name="McLaughlin G.M."/>
            <person name="Permina E."/>
            <person name="Stockwell P."/>
            <person name="Gilligan J."/>
            <person name="Le Lec M.F."/>
            <person name="Gruber M.A.M."/>
            <person name="Quinn O."/>
            <person name="Lovegrove M."/>
            <person name="Duncan E.J."/>
            <person name="Remnant E.J."/>
            <person name="Van Eeckhoven J."/>
            <person name="Graham B."/>
            <person name="Knapp R.A."/>
            <person name="Langford K.W."/>
            <person name="Kronenberg Z."/>
            <person name="Press M.O."/>
            <person name="Eacker S.M."/>
            <person name="Wilson-Rankin E.E."/>
            <person name="Purcell J."/>
            <person name="Lester P.J."/>
            <person name="Dearden P.K."/>
        </authorList>
    </citation>
    <scope>NUCLEOTIDE SEQUENCE</scope>
    <source>
        <strain evidence="1">Linc-1</strain>
    </source>
</reference>
<dbReference type="AlphaFoldDB" id="A0A834KB89"/>
<name>A0A834KB89_VESGE</name>
<dbReference type="EMBL" id="JACSDZ010000005">
    <property type="protein sequence ID" value="KAF7403538.1"/>
    <property type="molecule type" value="Genomic_DNA"/>
</dbReference>
<comment type="caution">
    <text evidence="1">The sequence shown here is derived from an EMBL/GenBank/DDBJ whole genome shotgun (WGS) entry which is preliminary data.</text>
</comment>
<sequence length="102" mass="11376">MELESVLAHRLSDPESRRYSSFKGTTILSLRVTSTKLNYWLTLTITGSIFLCTPTREHRNSIQDSLPANNNQKLKQTYILELAVSATGEVNIVGSSIDVNGY</sequence>